<evidence type="ECO:0000259" key="7">
    <source>
        <dbReference type="PROSITE" id="PS51151"/>
    </source>
</evidence>
<dbReference type="InterPro" id="IPR005231">
    <property type="entry name" value="NAC_arc"/>
</dbReference>
<dbReference type="Gene3D" id="1.10.8.10">
    <property type="entry name" value="DNA helicase RuvA subunit, C-terminal domain"/>
    <property type="match status" value="1"/>
</dbReference>
<evidence type="ECO:0000256" key="6">
    <source>
        <dbReference type="SAM" id="MobiDB-lite"/>
    </source>
</evidence>
<accession>A0A328Q2U1</accession>
<dbReference type="PROSITE" id="PS51151">
    <property type="entry name" value="NAC_AB"/>
    <property type="match status" value="1"/>
</dbReference>
<protein>
    <recommendedName>
        <fullName evidence="4 5">Nascent polypeptide-associated complex protein</fullName>
    </recommendedName>
</protein>
<dbReference type="Proteomes" id="UP000248557">
    <property type="component" value="Unassembled WGS sequence"/>
</dbReference>
<feature type="region of interest" description="Disordered" evidence="6">
    <location>
        <begin position="64"/>
        <end position="92"/>
    </location>
</feature>
<dbReference type="EMBL" id="NGJK01000026">
    <property type="protein sequence ID" value="RAP03404.1"/>
    <property type="molecule type" value="Genomic_DNA"/>
</dbReference>
<dbReference type="InterPro" id="IPR009060">
    <property type="entry name" value="UBA-like_sf"/>
</dbReference>
<dbReference type="Pfam" id="PF01849">
    <property type="entry name" value="NAC"/>
    <property type="match status" value="1"/>
</dbReference>
<dbReference type="CDD" id="cd14359">
    <property type="entry name" value="UBA_AeNAC"/>
    <property type="match status" value="1"/>
</dbReference>
<gene>
    <name evidence="4" type="primary">nac</name>
    <name evidence="8" type="ORF">CA615_02610</name>
</gene>
<comment type="function">
    <text evidence="4">Contacts the emerging nascent chain on the ribosome.</text>
</comment>
<name>A0A328Q2U1_9EURY</name>
<evidence type="ECO:0000256" key="5">
    <source>
        <dbReference type="NCBIfam" id="TIGR00264"/>
    </source>
</evidence>
<keyword evidence="3 4" id="KW-0653">Protein transport</keyword>
<dbReference type="HAMAP" id="MF_00814">
    <property type="entry name" value="NAC_arch"/>
    <property type="match status" value="1"/>
</dbReference>
<evidence type="ECO:0000256" key="4">
    <source>
        <dbReference type="HAMAP-Rule" id="MF_00814"/>
    </source>
</evidence>
<proteinExistence type="inferred from homology"/>
<reference evidence="8 9" key="1">
    <citation type="submission" date="2017-05" db="EMBL/GenBank/DDBJ databases">
        <title>Host range expansion of the Methanosphaera genus to humans and monogastric animals involves recent and extensive reduction in genome content.</title>
        <authorList>
            <person name="Hoedt E.C."/>
            <person name="Volmer J.G."/>
            <person name="Parks D.H."/>
            <person name="Rosewarne C.P."/>
            <person name="Denman S.E."/>
            <person name="Mcsweeney C.S."/>
            <person name="O Cuiv P."/>
            <person name="Hugenholtz P."/>
            <person name="Tyson G.W."/>
            <person name="Morrison M."/>
        </authorList>
    </citation>
    <scope>NUCLEOTIDE SEQUENCE [LARGE SCALE GENOMIC DNA]</scope>
    <source>
        <strain evidence="8 9">PA5</strain>
    </source>
</reference>
<keyword evidence="2 4" id="KW-0694">RNA-binding</keyword>
<evidence type="ECO:0000256" key="2">
    <source>
        <dbReference type="ARBA" id="ARBA00022884"/>
    </source>
</evidence>
<evidence type="ECO:0000313" key="8">
    <source>
        <dbReference type="EMBL" id="RAP03404.1"/>
    </source>
</evidence>
<evidence type="ECO:0000256" key="3">
    <source>
        <dbReference type="ARBA" id="ARBA00022927"/>
    </source>
</evidence>
<dbReference type="InterPro" id="IPR002715">
    <property type="entry name" value="Nas_poly-pep-assoc_cplx_dom"/>
</dbReference>
<comment type="caution">
    <text evidence="8">The sequence shown here is derived from an EMBL/GenBank/DDBJ whole genome shotgun (WGS) entry which is preliminary data.</text>
</comment>
<dbReference type="OMA" id="PRKMKQM"/>
<dbReference type="RefSeq" id="WP_011406142.1">
    <property type="nucleotide sequence ID" value="NZ_CATZNA010000043.1"/>
</dbReference>
<dbReference type="Gene3D" id="2.20.70.30">
    <property type="entry name" value="Nascent polypeptide-associated complex domain"/>
    <property type="match status" value="1"/>
</dbReference>
<keyword evidence="1 4" id="KW-0813">Transport</keyword>
<dbReference type="GO" id="GO:0003723">
    <property type="term" value="F:RNA binding"/>
    <property type="evidence" value="ECO:0007669"/>
    <property type="project" value="UniProtKB-UniRule"/>
</dbReference>
<dbReference type="GO" id="GO:0015031">
    <property type="term" value="P:protein transport"/>
    <property type="evidence" value="ECO:0007669"/>
    <property type="project" value="UniProtKB-UniRule"/>
</dbReference>
<feature type="domain" description="NAC-A/B" evidence="7">
    <location>
        <begin position="9"/>
        <end position="77"/>
    </location>
</feature>
<dbReference type="NCBIfam" id="TIGR00264">
    <property type="entry name" value="archaeal-type nascent polypeptide-associated complex protein"/>
    <property type="match status" value="1"/>
</dbReference>
<sequence>MFPGGKINPKQLKQMERTMKKMGMNMKELKGVEEVVIVLKDKELVIKDAEVSMMNAMGQKTYQVTGKAEERIKGSGDSSASEEKAEISDDDIELVASQTGKSKSEAQKVLEETNGDLAEAIMRLS</sequence>
<comment type="subunit">
    <text evidence="4">Homodimer. Interacts with the ribosome. Binds ribosomal RNA.</text>
</comment>
<dbReference type="AlphaFoldDB" id="A0A328Q2U1"/>
<dbReference type="SMART" id="SM01407">
    <property type="entry name" value="NAC"/>
    <property type="match status" value="1"/>
</dbReference>
<dbReference type="InterPro" id="IPR038187">
    <property type="entry name" value="NAC_A/B_dom_sf"/>
</dbReference>
<evidence type="ECO:0000256" key="1">
    <source>
        <dbReference type="ARBA" id="ARBA00022448"/>
    </source>
</evidence>
<dbReference type="Pfam" id="PF19026">
    <property type="entry name" value="UBA_HYPK"/>
    <property type="match status" value="1"/>
</dbReference>
<dbReference type="GeneID" id="3856210"/>
<organism evidence="8 9">
    <name type="scientific">Methanosphaera stadtmanae</name>
    <dbReference type="NCBI Taxonomy" id="2317"/>
    <lineage>
        <taxon>Archaea</taxon>
        <taxon>Methanobacteriati</taxon>
        <taxon>Methanobacteriota</taxon>
        <taxon>Methanomada group</taxon>
        <taxon>Methanobacteria</taxon>
        <taxon>Methanobacteriales</taxon>
        <taxon>Methanobacteriaceae</taxon>
        <taxon>Methanosphaera</taxon>
    </lineage>
</organism>
<dbReference type="InterPro" id="IPR044034">
    <property type="entry name" value="NAC-like_UBA"/>
</dbReference>
<evidence type="ECO:0000313" key="9">
    <source>
        <dbReference type="Proteomes" id="UP000248557"/>
    </source>
</evidence>
<comment type="similarity">
    <text evidence="4">Belongs to the NAC-alpha family.</text>
</comment>
<dbReference type="SUPFAM" id="SSF46934">
    <property type="entry name" value="UBA-like"/>
    <property type="match status" value="1"/>
</dbReference>